<organism evidence="2">
    <name type="scientific">mine drainage metagenome</name>
    <dbReference type="NCBI Taxonomy" id="410659"/>
    <lineage>
        <taxon>unclassified sequences</taxon>
        <taxon>metagenomes</taxon>
        <taxon>ecological metagenomes</taxon>
    </lineage>
</organism>
<accession>E6QNL5</accession>
<name>E6QNL5_9ZZZZ</name>
<evidence type="ECO:0000256" key="1">
    <source>
        <dbReference type="SAM" id="Coils"/>
    </source>
</evidence>
<evidence type="ECO:0000313" key="2">
    <source>
        <dbReference type="EMBL" id="CBI08836.1"/>
    </source>
</evidence>
<sequence>MDGEVVGGDAVTIGQYAEDELTDQLTIRWQVLAEDIGKRDGSWFDVEMDKLDRWADDRRVSLKAELDDLEQKIKEKRRLARQAANIPDKLERQRELRKLESQRDDAWRTYDQASRDVERKKDDLLDDMGNRMKQRTEQERLFVVRWRLDRSLLKKASIL</sequence>
<proteinExistence type="predicted"/>
<comment type="caution">
    <text evidence="2">The sequence shown here is derived from an EMBL/GenBank/DDBJ whole genome shotgun (WGS) entry which is preliminary data.</text>
</comment>
<feature type="coiled-coil region" evidence="1">
    <location>
        <begin position="59"/>
        <end position="86"/>
    </location>
</feature>
<keyword evidence="1" id="KW-0175">Coiled coil</keyword>
<reference evidence="2" key="1">
    <citation type="submission" date="2009-10" db="EMBL/GenBank/DDBJ databases">
        <title>Diversity of trophic interactions inside an arsenic-rich microbial ecosystem.</title>
        <authorList>
            <person name="Bertin P.N."/>
            <person name="Heinrich-Salmeron A."/>
            <person name="Pelletier E."/>
            <person name="Goulhen-Chollet F."/>
            <person name="Arsene-Ploetze F."/>
            <person name="Gallien S."/>
            <person name="Calteau A."/>
            <person name="Vallenet D."/>
            <person name="Casiot C."/>
            <person name="Chane-Woon-Ming B."/>
            <person name="Giloteaux L."/>
            <person name="Barakat M."/>
            <person name="Bonnefoy V."/>
            <person name="Bruneel O."/>
            <person name="Chandler M."/>
            <person name="Cleiss J."/>
            <person name="Duran R."/>
            <person name="Elbaz-Poulichet F."/>
            <person name="Fonknechten N."/>
            <person name="Lauga B."/>
            <person name="Mornico D."/>
            <person name="Ortet P."/>
            <person name="Schaeffer C."/>
            <person name="Siguier P."/>
            <person name="Alexander Thil Smith A."/>
            <person name="Van Dorsselaer A."/>
            <person name="Weissenbach J."/>
            <person name="Medigue C."/>
            <person name="Le Paslier D."/>
        </authorList>
    </citation>
    <scope>NUCLEOTIDE SEQUENCE</scope>
</reference>
<gene>
    <name evidence="2" type="ORF">CARN6_2352</name>
</gene>
<protein>
    <submittedName>
        <fullName evidence="2">Uncharacterized protein</fullName>
    </submittedName>
</protein>
<dbReference type="EMBL" id="CABQ01000281">
    <property type="protein sequence ID" value="CBI08836.1"/>
    <property type="molecule type" value="Genomic_DNA"/>
</dbReference>
<dbReference type="AlphaFoldDB" id="E6QNL5"/>